<dbReference type="PROSITE" id="PS50005">
    <property type="entry name" value="TPR"/>
    <property type="match status" value="2"/>
</dbReference>
<dbReference type="InterPro" id="IPR011990">
    <property type="entry name" value="TPR-like_helical_dom_sf"/>
</dbReference>
<dbReference type="PANTHER" id="PTHR44186:SF1">
    <property type="entry name" value="BARDET-BIEDL SYNDROME 4 PROTEIN"/>
    <property type="match status" value="1"/>
</dbReference>
<organism evidence="4 5">
    <name type="scientific">Clostridium neuense</name>
    <dbReference type="NCBI Taxonomy" id="1728934"/>
    <lineage>
        <taxon>Bacteria</taxon>
        <taxon>Bacillati</taxon>
        <taxon>Bacillota</taxon>
        <taxon>Clostridia</taxon>
        <taxon>Eubacteriales</taxon>
        <taxon>Clostridiaceae</taxon>
        <taxon>Clostridium</taxon>
    </lineage>
</organism>
<dbReference type="PANTHER" id="PTHR44186">
    <property type="match status" value="1"/>
</dbReference>
<accession>A0ABW8TDG5</accession>
<dbReference type="Pfam" id="PF07719">
    <property type="entry name" value="TPR_2"/>
    <property type="match status" value="1"/>
</dbReference>
<evidence type="ECO:0000256" key="1">
    <source>
        <dbReference type="ARBA" id="ARBA00022737"/>
    </source>
</evidence>
<feature type="repeat" description="TPR" evidence="3">
    <location>
        <begin position="71"/>
        <end position="104"/>
    </location>
</feature>
<dbReference type="RefSeq" id="WP_406787214.1">
    <property type="nucleotide sequence ID" value="NZ_JBJIAA010000006.1"/>
</dbReference>
<keyword evidence="2 3" id="KW-0802">TPR repeat</keyword>
<dbReference type="PROSITE" id="PS50293">
    <property type="entry name" value="TPR_REGION"/>
    <property type="match status" value="1"/>
</dbReference>
<dbReference type="Proteomes" id="UP001623592">
    <property type="component" value="Unassembled WGS sequence"/>
</dbReference>
<proteinExistence type="predicted"/>
<reference evidence="4 5" key="1">
    <citation type="submission" date="2024-11" db="EMBL/GenBank/DDBJ databases">
        <authorList>
            <person name="Heng Y.C."/>
            <person name="Lim A.C.H."/>
            <person name="Lee J.K.Y."/>
            <person name="Kittelmann S."/>
        </authorList>
    </citation>
    <scope>NUCLEOTIDE SEQUENCE [LARGE SCALE GENOMIC DNA]</scope>
    <source>
        <strain evidence="4 5">WILCCON 0114</strain>
    </source>
</reference>
<sequence length="207" mass="24322">MESLEEKYEKAYSICRNNPRESIKLLNEILDVSPKHLKSNHDAILIYLGLGKYEEAIEQGMKYIGYYPQDCRAYNSLGLVYYAKGEYEKAISYLHQSVEKDDEFWQSYNNLGTCFLKIGDIINSKKNYEKSYELNINDSTLIGLIFCNLFESHYLEAERYFSQIKDSKLLHKSKILMDICDYMKNNCNLEIEKHKCSNILLKLIEKV</sequence>
<comment type="caution">
    <text evidence="4">The sequence shown here is derived from an EMBL/GenBank/DDBJ whole genome shotgun (WGS) entry which is preliminary data.</text>
</comment>
<dbReference type="SMART" id="SM00028">
    <property type="entry name" value="TPR"/>
    <property type="match status" value="2"/>
</dbReference>
<evidence type="ECO:0000313" key="5">
    <source>
        <dbReference type="Proteomes" id="UP001623592"/>
    </source>
</evidence>
<dbReference type="InterPro" id="IPR013105">
    <property type="entry name" value="TPR_2"/>
</dbReference>
<evidence type="ECO:0000313" key="4">
    <source>
        <dbReference type="EMBL" id="MFL0250549.1"/>
    </source>
</evidence>
<dbReference type="Gene3D" id="1.25.40.10">
    <property type="entry name" value="Tetratricopeptide repeat domain"/>
    <property type="match status" value="1"/>
</dbReference>
<evidence type="ECO:0000256" key="3">
    <source>
        <dbReference type="PROSITE-ProRule" id="PRU00339"/>
    </source>
</evidence>
<dbReference type="Pfam" id="PF13181">
    <property type="entry name" value="TPR_8"/>
    <property type="match status" value="1"/>
</dbReference>
<gene>
    <name evidence="4" type="ORF">ACJDT4_08965</name>
</gene>
<evidence type="ECO:0000256" key="2">
    <source>
        <dbReference type="ARBA" id="ARBA00022803"/>
    </source>
</evidence>
<keyword evidence="1" id="KW-0677">Repeat</keyword>
<dbReference type="EMBL" id="JBJIAA010000006">
    <property type="protein sequence ID" value="MFL0250549.1"/>
    <property type="molecule type" value="Genomic_DNA"/>
</dbReference>
<dbReference type="InterPro" id="IPR019734">
    <property type="entry name" value="TPR_rpt"/>
</dbReference>
<feature type="repeat" description="TPR" evidence="3">
    <location>
        <begin position="105"/>
        <end position="138"/>
    </location>
</feature>
<protein>
    <submittedName>
        <fullName evidence="4">Tetratricopeptide repeat protein</fullName>
    </submittedName>
</protein>
<name>A0ABW8TDG5_9CLOT</name>
<keyword evidence="5" id="KW-1185">Reference proteome</keyword>
<dbReference type="SUPFAM" id="SSF48452">
    <property type="entry name" value="TPR-like"/>
    <property type="match status" value="1"/>
</dbReference>